<evidence type="ECO:0008006" key="3">
    <source>
        <dbReference type="Google" id="ProtNLM"/>
    </source>
</evidence>
<dbReference type="AlphaFoldDB" id="A0A1V1NXR3"/>
<organism evidence="1 2">
    <name type="scientific">Candidatus Magnetoglobus multicellularis str. Araruama</name>
    <dbReference type="NCBI Taxonomy" id="890399"/>
    <lineage>
        <taxon>Bacteria</taxon>
        <taxon>Pseudomonadati</taxon>
        <taxon>Thermodesulfobacteriota</taxon>
        <taxon>Desulfobacteria</taxon>
        <taxon>Desulfobacterales</taxon>
        <taxon>Desulfobacteraceae</taxon>
        <taxon>Candidatus Magnetoglobus</taxon>
    </lineage>
</organism>
<evidence type="ECO:0000313" key="2">
    <source>
        <dbReference type="Proteomes" id="UP000189670"/>
    </source>
</evidence>
<protein>
    <recommendedName>
        <fullName evidence="3">Transcriptional regulator, AbiEi antitoxin, Type IV TA system</fullName>
    </recommendedName>
</protein>
<dbReference type="Proteomes" id="UP000189670">
    <property type="component" value="Unassembled WGS sequence"/>
</dbReference>
<comment type="caution">
    <text evidence="1">The sequence shown here is derived from an EMBL/GenBank/DDBJ whole genome shotgun (WGS) entry which is preliminary data.</text>
</comment>
<dbReference type="EMBL" id="ATBP01001433">
    <property type="protein sequence ID" value="ETR67344.1"/>
    <property type="molecule type" value="Genomic_DNA"/>
</dbReference>
<gene>
    <name evidence="1" type="ORF">OMM_05188</name>
</gene>
<accession>A0A1V1NXR3</accession>
<proteinExistence type="predicted"/>
<evidence type="ECO:0000313" key="1">
    <source>
        <dbReference type="EMBL" id="ETR67344.1"/>
    </source>
</evidence>
<name>A0A1V1NXR3_9BACT</name>
<reference evidence="2" key="1">
    <citation type="submission" date="2012-11" db="EMBL/GenBank/DDBJ databases">
        <authorList>
            <person name="Lucero-Rivera Y.E."/>
            <person name="Tovar-Ramirez D."/>
        </authorList>
    </citation>
    <scope>NUCLEOTIDE SEQUENCE [LARGE SCALE GENOMIC DNA]</scope>
    <source>
        <strain evidence="2">Araruama</strain>
    </source>
</reference>
<sequence length="174" mass="20217">MINNETFFLINLHKNKTYGKTITKCPQAEVDSTYLYGVFRHLKRPKDKIAYLLKKGDLISVRRGLYVVSPDYHKVASTKVLASMMYSPSYLSLQSALKYYGLIPEAIHGEVCVTRLRTKRFNTPFGEFEYHHSGLYDFLWGLRFAQIDDSRQVRVASPIKALYDLIRNRSLLKK</sequence>